<reference evidence="2" key="1">
    <citation type="submission" date="2022-04" db="EMBL/GenBank/DDBJ databases">
        <title>Desulfatitalea alkaliphila sp. nov., a novel anaerobic sulfate-reducing bacterium isolated from terrestrial mud volcano, Taman Peninsula, Russia.</title>
        <authorList>
            <person name="Khomyakova M.A."/>
            <person name="Merkel A.Y."/>
            <person name="Slobodkin A.I."/>
        </authorList>
    </citation>
    <scope>NUCLEOTIDE SEQUENCE</scope>
    <source>
        <strain evidence="2">M08but</strain>
    </source>
</reference>
<organism evidence="2 3">
    <name type="scientific">Desulfatitalea alkaliphila</name>
    <dbReference type="NCBI Taxonomy" id="2929485"/>
    <lineage>
        <taxon>Bacteria</taxon>
        <taxon>Pseudomonadati</taxon>
        <taxon>Thermodesulfobacteriota</taxon>
        <taxon>Desulfobacteria</taxon>
        <taxon>Desulfobacterales</taxon>
        <taxon>Desulfosarcinaceae</taxon>
        <taxon>Desulfatitalea</taxon>
    </lineage>
</organism>
<dbReference type="PROSITE" id="PS00409">
    <property type="entry name" value="PROKAR_NTER_METHYL"/>
    <property type="match status" value="1"/>
</dbReference>
<feature type="transmembrane region" description="Helical" evidence="1">
    <location>
        <begin position="20"/>
        <end position="44"/>
    </location>
</feature>
<evidence type="ECO:0000256" key="1">
    <source>
        <dbReference type="SAM" id="Phobius"/>
    </source>
</evidence>
<gene>
    <name evidence="2" type="ORF">MRX98_08345</name>
</gene>
<evidence type="ECO:0000313" key="2">
    <source>
        <dbReference type="EMBL" id="MCJ8500579.1"/>
    </source>
</evidence>
<dbReference type="InterPro" id="IPR045584">
    <property type="entry name" value="Pilin-like"/>
</dbReference>
<dbReference type="AlphaFoldDB" id="A0AA41UIX9"/>
<dbReference type="InterPro" id="IPR012902">
    <property type="entry name" value="N_methyl_site"/>
</dbReference>
<dbReference type="EMBL" id="JALJRB010000007">
    <property type="protein sequence ID" value="MCJ8500579.1"/>
    <property type="molecule type" value="Genomic_DNA"/>
</dbReference>
<dbReference type="RefSeq" id="WP_246905345.1">
    <property type="nucleotide sequence ID" value="NZ_JALJRB010000007.1"/>
</dbReference>
<dbReference type="Pfam" id="PF07963">
    <property type="entry name" value="N_methyl"/>
    <property type="match status" value="1"/>
</dbReference>
<accession>A0AA41UIX9</accession>
<proteinExistence type="predicted"/>
<sequence length="235" mass="26671">MWIEASHTIDRRCSRGFTLLEILAAIFIFSIVMGLVFGTFGGVFSSADRVGAASDLHEMASACLVRMATDLKAIHVAREPRYKAPDMDDPPDPYRVEGGTEYLGGELFSRLRFTSLAHLPIGRQPREGIARIVYYPEMKTEGERILRRADNLFPYDDFTPSPTDPVICEQVLSFKVVYFDKEGRDTEEWNSESDLYEHSTPRAVGIELTLGDEQMSYTFVTEVDLPMVRSISRRR</sequence>
<name>A0AA41UIX9_9BACT</name>
<dbReference type="NCBIfam" id="TIGR02532">
    <property type="entry name" value="IV_pilin_GFxxxE"/>
    <property type="match status" value="1"/>
</dbReference>
<keyword evidence="1" id="KW-1133">Transmembrane helix</keyword>
<comment type="caution">
    <text evidence="2">The sequence shown here is derived from an EMBL/GenBank/DDBJ whole genome shotgun (WGS) entry which is preliminary data.</text>
</comment>
<keyword evidence="1" id="KW-0812">Transmembrane</keyword>
<keyword evidence="3" id="KW-1185">Reference proteome</keyword>
<protein>
    <submittedName>
        <fullName evidence="2">Prepilin-type N-terminal cleavage/methylation domain-containing protein</fullName>
    </submittedName>
</protein>
<keyword evidence="1" id="KW-0472">Membrane</keyword>
<evidence type="ECO:0000313" key="3">
    <source>
        <dbReference type="Proteomes" id="UP001165427"/>
    </source>
</evidence>
<dbReference type="Proteomes" id="UP001165427">
    <property type="component" value="Unassembled WGS sequence"/>
</dbReference>
<dbReference type="SUPFAM" id="SSF54523">
    <property type="entry name" value="Pili subunits"/>
    <property type="match status" value="2"/>
</dbReference>